<feature type="chain" id="PRO_5039899091" evidence="1">
    <location>
        <begin position="30"/>
        <end position="106"/>
    </location>
</feature>
<reference evidence="2 3" key="1">
    <citation type="submission" date="2020-09" db="EMBL/GenBank/DDBJ databases">
        <title>De no assembly of potato wild relative species, Solanum commersonii.</title>
        <authorList>
            <person name="Cho K."/>
        </authorList>
    </citation>
    <scope>NUCLEOTIDE SEQUENCE [LARGE SCALE GENOMIC DNA]</scope>
    <source>
        <strain evidence="2">LZ3.2</strain>
        <tissue evidence="2">Leaf</tissue>
    </source>
</reference>
<proteinExistence type="predicted"/>
<dbReference type="EMBL" id="JACXVP010000004">
    <property type="protein sequence ID" value="KAG5608551.1"/>
    <property type="molecule type" value="Genomic_DNA"/>
</dbReference>
<organism evidence="2 3">
    <name type="scientific">Solanum commersonii</name>
    <name type="common">Commerson's wild potato</name>
    <name type="synonym">Commerson's nightshade</name>
    <dbReference type="NCBI Taxonomy" id="4109"/>
    <lineage>
        <taxon>Eukaryota</taxon>
        <taxon>Viridiplantae</taxon>
        <taxon>Streptophyta</taxon>
        <taxon>Embryophyta</taxon>
        <taxon>Tracheophyta</taxon>
        <taxon>Spermatophyta</taxon>
        <taxon>Magnoliopsida</taxon>
        <taxon>eudicotyledons</taxon>
        <taxon>Gunneridae</taxon>
        <taxon>Pentapetalae</taxon>
        <taxon>asterids</taxon>
        <taxon>lamiids</taxon>
        <taxon>Solanales</taxon>
        <taxon>Solanaceae</taxon>
        <taxon>Solanoideae</taxon>
        <taxon>Solaneae</taxon>
        <taxon>Solanum</taxon>
    </lineage>
</organism>
<keyword evidence="3" id="KW-1185">Reference proteome</keyword>
<name>A0A9J5Z9G8_SOLCO</name>
<comment type="caution">
    <text evidence="2">The sequence shown here is derived from an EMBL/GenBank/DDBJ whole genome shotgun (WGS) entry which is preliminary data.</text>
</comment>
<protein>
    <submittedName>
        <fullName evidence="2">Uncharacterized protein</fullName>
    </submittedName>
</protein>
<keyword evidence="1" id="KW-0732">Signal</keyword>
<evidence type="ECO:0000313" key="2">
    <source>
        <dbReference type="EMBL" id="KAG5608551.1"/>
    </source>
</evidence>
<evidence type="ECO:0000256" key="1">
    <source>
        <dbReference type="SAM" id="SignalP"/>
    </source>
</evidence>
<evidence type="ECO:0000313" key="3">
    <source>
        <dbReference type="Proteomes" id="UP000824120"/>
    </source>
</evidence>
<dbReference type="Proteomes" id="UP000824120">
    <property type="component" value="Chromosome 4"/>
</dbReference>
<accession>A0A9J5Z9G8</accession>
<dbReference type="AlphaFoldDB" id="A0A9J5Z9G8"/>
<gene>
    <name evidence="2" type="ORF">H5410_019832</name>
</gene>
<feature type="signal peptide" evidence="1">
    <location>
        <begin position="1"/>
        <end position="29"/>
    </location>
</feature>
<sequence length="106" mass="11830">MILYCSTRWNGACGIALGTLLCSAKLAATLSFPESETVFQTFLTDFLIHLTANLLNSSFPVYDLTEGILNLLRNKDQEDEKIVKVSRNEENCQILVGGFVFEVDFC</sequence>